<dbReference type="SMART" id="SM00534">
    <property type="entry name" value="MUTSac"/>
    <property type="match status" value="1"/>
</dbReference>
<reference evidence="7 8" key="1">
    <citation type="submission" date="2019-09" db="EMBL/GenBank/DDBJ databases">
        <title>In-depth cultivation of the pig gut microbiome towards novel bacterial diversity and tailored functional studies.</title>
        <authorList>
            <person name="Wylensek D."/>
            <person name="Hitch T.C.A."/>
            <person name="Clavel T."/>
        </authorList>
    </citation>
    <scope>NUCLEOTIDE SEQUENCE [LARGE SCALE GENOMIC DNA]</scope>
    <source>
        <strain evidence="7 8">WCA3-693-APC-4?</strain>
    </source>
</reference>
<dbReference type="InterPro" id="IPR036187">
    <property type="entry name" value="DNA_mismatch_repair_MutS_sf"/>
</dbReference>
<keyword evidence="8" id="KW-1185">Reference proteome</keyword>
<keyword evidence="2" id="KW-0067">ATP-binding</keyword>
<dbReference type="SMART" id="SM00533">
    <property type="entry name" value="MUTSd"/>
    <property type="match status" value="1"/>
</dbReference>
<evidence type="ECO:0000256" key="3">
    <source>
        <dbReference type="ARBA" id="ARBA00023125"/>
    </source>
</evidence>
<feature type="domain" description="DNA mismatch repair proteins mutS family" evidence="6">
    <location>
        <begin position="337"/>
        <end position="539"/>
    </location>
</feature>
<dbReference type="InterPro" id="IPR000432">
    <property type="entry name" value="DNA_mismatch_repair_MutS_C"/>
</dbReference>
<dbReference type="GO" id="GO:0006298">
    <property type="term" value="P:mismatch repair"/>
    <property type="evidence" value="ECO:0007669"/>
    <property type="project" value="InterPro"/>
</dbReference>
<dbReference type="Pfam" id="PF00488">
    <property type="entry name" value="MutS_V"/>
    <property type="match status" value="1"/>
</dbReference>
<dbReference type="GO" id="GO:0030983">
    <property type="term" value="F:mismatched DNA binding"/>
    <property type="evidence" value="ECO:0007669"/>
    <property type="project" value="InterPro"/>
</dbReference>
<dbReference type="InterPro" id="IPR027417">
    <property type="entry name" value="P-loop_NTPase"/>
</dbReference>
<evidence type="ECO:0000313" key="7">
    <source>
        <dbReference type="EMBL" id="MSU00609.1"/>
    </source>
</evidence>
<dbReference type="PANTHER" id="PTHR11361">
    <property type="entry name" value="DNA MISMATCH REPAIR PROTEIN MUTS FAMILY MEMBER"/>
    <property type="match status" value="1"/>
</dbReference>
<name>A0A6N7XF49_9FIRM</name>
<sequence>MEFMDEKTIETLEFRYILNNIKTLTPYGKMYKNRLKAFEIGEEKELIEELGRIESYLPVVENREIISPIDSVFSHVKDLRASIKRTMEDFILTEVELFEIKTFLFIVKDLNEIIKKYNIKVYENTEIIPIKSLERLLDPEETGVSTFYIYDNYSEELKSIREKKRNLDKEIKIEKKKIREKIEEEFKLRLQPDLSLSIPKSNRELIEKVENYPYLIYTSETYINIKFAIKPTEYMINLEQEVLILKGKEEKEELRIREFLSQEINKRKKEIFRNMRSIGILDLILGKAKYALDINGVKPEIIQEHKIVIEDGIHPKVSYTLKEKDLEFTPISIELKEGATCITGANMGGKTISLKLVGLLSAMAQYGLFVPAKKMKYGLNKFIKTSIGDMQSADSGLSTFGGEIKTVSEAINLANERGIILIDELARGTNPEEGYAISKAIVSYLKDKRLISLLTTHYDNIANLERVVHLQVIGLSKINIFDLAEELDADKKMQIINKYMDYRLRVVAKNAPVPKDALNIARIMGLDEKILKIAERYISS</sequence>
<dbReference type="GO" id="GO:0005524">
    <property type="term" value="F:ATP binding"/>
    <property type="evidence" value="ECO:0007669"/>
    <property type="project" value="UniProtKB-KW"/>
</dbReference>
<proteinExistence type="predicted"/>
<dbReference type="Proteomes" id="UP000469523">
    <property type="component" value="Unassembled WGS sequence"/>
</dbReference>
<feature type="domain" description="DNA mismatch repair protein MutS core" evidence="5">
    <location>
        <begin position="12"/>
        <end position="320"/>
    </location>
</feature>
<keyword evidence="1" id="KW-0547">Nucleotide-binding</keyword>
<evidence type="ECO:0000256" key="2">
    <source>
        <dbReference type="ARBA" id="ARBA00022840"/>
    </source>
</evidence>
<accession>A0A6N7XF49</accession>
<protein>
    <submittedName>
        <fullName evidence="7">DNA mismatch repair protein MutS</fullName>
    </submittedName>
</protein>
<dbReference type="InterPro" id="IPR045076">
    <property type="entry name" value="MutS"/>
</dbReference>
<feature type="coiled-coil region" evidence="4">
    <location>
        <begin position="150"/>
        <end position="184"/>
    </location>
</feature>
<dbReference type="SUPFAM" id="SSF52540">
    <property type="entry name" value="P-loop containing nucleoside triphosphate hydrolases"/>
    <property type="match status" value="1"/>
</dbReference>
<gene>
    <name evidence="7" type="ORF">FYJ83_03890</name>
</gene>
<dbReference type="RefSeq" id="WP_154439032.1">
    <property type="nucleotide sequence ID" value="NZ_VUNQ01000005.1"/>
</dbReference>
<evidence type="ECO:0000256" key="4">
    <source>
        <dbReference type="SAM" id="Coils"/>
    </source>
</evidence>
<keyword evidence="3" id="KW-0238">DNA-binding</keyword>
<dbReference type="SUPFAM" id="SSF48334">
    <property type="entry name" value="DNA repair protein MutS, domain III"/>
    <property type="match status" value="1"/>
</dbReference>
<dbReference type="InterPro" id="IPR007696">
    <property type="entry name" value="DNA_mismatch_repair_MutS_core"/>
</dbReference>
<keyword evidence="4" id="KW-0175">Coiled coil</keyword>
<dbReference type="PANTHER" id="PTHR11361:SF14">
    <property type="entry name" value="DNA MISMATCH REPAIR PROTEIN MUTS, TYPE 2"/>
    <property type="match status" value="1"/>
</dbReference>
<evidence type="ECO:0000256" key="1">
    <source>
        <dbReference type="ARBA" id="ARBA00022741"/>
    </source>
</evidence>
<evidence type="ECO:0000259" key="5">
    <source>
        <dbReference type="SMART" id="SM00533"/>
    </source>
</evidence>
<comment type="caution">
    <text evidence="7">The sequence shown here is derived from an EMBL/GenBank/DDBJ whole genome shotgun (WGS) entry which is preliminary data.</text>
</comment>
<evidence type="ECO:0000313" key="8">
    <source>
        <dbReference type="Proteomes" id="UP000469523"/>
    </source>
</evidence>
<dbReference type="AlphaFoldDB" id="A0A6N7XF49"/>
<dbReference type="EMBL" id="VUNQ01000005">
    <property type="protein sequence ID" value="MSU00609.1"/>
    <property type="molecule type" value="Genomic_DNA"/>
</dbReference>
<dbReference type="Gene3D" id="3.40.50.300">
    <property type="entry name" value="P-loop containing nucleotide triphosphate hydrolases"/>
    <property type="match status" value="1"/>
</dbReference>
<dbReference type="GO" id="GO:0140664">
    <property type="term" value="F:ATP-dependent DNA damage sensor activity"/>
    <property type="evidence" value="ECO:0007669"/>
    <property type="project" value="InterPro"/>
</dbReference>
<evidence type="ECO:0000259" key="6">
    <source>
        <dbReference type="SMART" id="SM00534"/>
    </source>
</evidence>
<organism evidence="7 8">
    <name type="scientific">Tissierella pigra</name>
    <dbReference type="NCBI Taxonomy" id="2607614"/>
    <lineage>
        <taxon>Bacteria</taxon>
        <taxon>Bacillati</taxon>
        <taxon>Bacillota</taxon>
        <taxon>Tissierellia</taxon>
        <taxon>Tissierellales</taxon>
        <taxon>Tissierellaceae</taxon>
        <taxon>Tissierella</taxon>
    </lineage>
</organism>